<sequence length="62" mass="6656">MKKFLALALVSSFAFVAFASEEKKPEAKKKPACGMACCEKNKVASCKDCPDCGKKKEAPKKG</sequence>
<organism evidence="2 3">
    <name type="scientific">Candidatus Geothrix odensensis</name>
    <dbReference type="NCBI Taxonomy" id="2954440"/>
    <lineage>
        <taxon>Bacteria</taxon>
        <taxon>Pseudomonadati</taxon>
        <taxon>Acidobacteriota</taxon>
        <taxon>Holophagae</taxon>
        <taxon>Holophagales</taxon>
        <taxon>Holophagaceae</taxon>
        <taxon>Geothrix</taxon>
    </lineage>
</organism>
<feature type="chain" id="PRO_5037828899" evidence="1">
    <location>
        <begin position="20"/>
        <end position="62"/>
    </location>
</feature>
<gene>
    <name evidence="2" type="ORF">IPN91_03105</name>
</gene>
<dbReference type="Proteomes" id="UP000709959">
    <property type="component" value="Unassembled WGS sequence"/>
</dbReference>
<evidence type="ECO:0000313" key="3">
    <source>
        <dbReference type="Proteomes" id="UP000709959"/>
    </source>
</evidence>
<accession>A0A936EZX7</accession>
<name>A0A936EZX7_9BACT</name>
<reference evidence="2 3" key="1">
    <citation type="submission" date="2020-10" db="EMBL/GenBank/DDBJ databases">
        <title>Connecting structure to function with the recovery of over 1000 high-quality activated sludge metagenome-assembled genomes encoding full-length rRNA genes using long-read sequencing.</title>
        <authorList>
            <person name="Singleton C.M."/>
            <person name="Petriglieri F."/>
            <person name="Kristensen J.M."/>
            <person name="Kirkegaard R.H."/>
            <person name="Michaelsen T.Y."/>
            <person name="Andersen M.H."/>
            <person name="Karst S.M."/>
            <person name="Dueholm M.S."/>
            <person name="Nielsen P.H."/>
            <person name="Albertsen M."/>
        </authorList>
    </citation>
    <scope>NUCLEOTIDE SEQUENCE [LARGE SCALE GENOMIC DNA]</scope>
    <source>
        <strain evidence="2">OdNE_18-Q3-R46-58_MAXAC.008</strain>
    </source>
</reference>
<comment type="caution">
    <text evidence="2">The sequence shown here is derived from an EMBL/GenBank/DDBJ whole genome shotgun (WGS) entry which is preliminary data.</text>
</comment>
<feature type="signal peptide" evidence="1">
    <location>
        <begin position="1"/>
        <end position="19"/>
    </location>
</feature>
<protein>
    <submittedName>
        <fullName evidence="2">Uncharacterized protein</fullName>
    </submittedName>
</protein>
<evidence type="ECO:0000256" key="1">
    <source>
        <dbReference type="SAM" id="SignalP"/>
    </source>
</evidence>
<dbReference type="AlphaFoldDB" id="A0A936EZX7"/>
<proteinExistence type="predicted"/>
<evidence type="ECO:0000313" key="2">
    <source>
        <dbReference type="EMBL" id="MBK8571633.1"/>
    </source>
</evidence>
<keyword evidence="1" id="KW-0732">Signal</keyword>
<dbReference type="EMBL" id="JADKCH010000001">
    <property type="protein sequence ID" value="MBK8571633.1"/>
    <property type="molecule type" value="Genomic_DNA"/>
</dbReference>